<protein>
    <recommendedName>
        <fullName evidence="4">Integral membrane protein</fullName>
    </recommendedName>
</protein>
<evidence type="ECO:0000313" key="3">
    <source>
        <dbReference type="Proteomes" id="UP000034406"/>
    </source>
</evidence>
<keyword evidence="1" id="KW-0812">Transmembrane</keyword>
<gene>
    <name evidence="2" type="ORF">US90_C0018G0023</name>
</gene>
<evidence type="ECO:0000313" key="2">
    <source>
        <dbReference type="EMBL" id="KKQ69179.1"/>
    </source>
</evidence>
<reference evidence="2 3" key="1">
    <citation type="journal article" date="2015" name="Nature">
        <title>rRNA introns, odd ribosomes, and small enigmatic genomes across a large radiation of phyla.</title>
        <authorList>
            <person name="Brown C.T."/>
            <person name="Hug L.A."/>
            <person name="Thomas B.C."/>
            <person name="Sharon I."/>
            <person name="Castelle C.J."/>
            <person name="Singh A."/>
            <person name="Wilkins M.J."/>
            <person name="Williams K.H."/>
            <person name="Banfield J.F."/>
        </authorList>
    </citation>
    <scope>NUCLEOTIDE SEQUENCE [LARGE SCALE GENOMIC DNA]</scope>
</reference>
<accession>A0A0G0M673</accession>
<dbReference type="AlphaFoldDB" id="A0A0G0M673"/>
<dbReference type="EMBL" id="LBUT01000018">
    <property type="protein sequence ID" value="KKQ69179.1"/>
    <property type="molecule type" value="Genomic_DNA"/>
</dbReference>
<dbReference type="PANTHER" id="PTHR37309:SF1">
    <property type="entry name" value="SLR0284 PROTEIN"/>
    <property type="match status" value="1"/>
</dbReference>
<dbReference type="Pfam" id="PF04020">
    <property type="entry name" value="Phage_holin_4_2"/>
    <property type="match status" value="1"/>
</dbReference>
<comment type="caution">
    <text evidence="2">The sequence shown here is derived from an EMBL/GenBank/DDBJ whole genome shotgun (WGS) entry which is preliminary data.</text>
</comment>
<dbReference type="PANTHER" id="PTHR37309">
    <property type="entry name" value="SLR0284 PROTEIN"/>
    <property type="match status" value="1"/>
</dbReference>
<feature type="transmembrane region" description="Helical" evidence="1">
    <location>
        <begin position="70"/>
        <end position="90"/>
    </location>
</feature>
<dbReference type="PATRIC" id="fig|1618490.4.peg.685"/>
<feature type="transmembrane region" description="Helical" evidence="1">
    <location>
        <begin position="6"/>
        <end position="26"/>
    </location>
</feature>
<evidence type="ECO:0008006" key="4">
    <source>
        <dbReference type="Google" id="ProtNLM"/>
    </source>
</evidence>
<organism evidence="2 3">
    <name type="scientific">Candidatus Shapirobacteria bacterium GW2011_GWE2_38_30</name>
    <dbReference type="NCBI Taxonomy" id="1618490"/>
    <lineage>
        <taxon>Bacteria</taxon>
        <taxon>Candidatus Shapironibacteriota</taxon>
    </lineage>
</organism>
<name>A0A0G0M673_9BACT</name>
<dbReference type="Proteomes" id="UP000034406">
    <property type="component" value="Unassembled WGS sequence"/>
</dbReference>
<feature type="transmembrane region" description="Helical" evidence="1">
    <location>
        <begin position="38"/>
        <end position="58"/>
    </location>
</feature>
<proteinExistence type="predicted"/>
<dbReference type="InterPro" id="IPR007165">
    <property type="entry name" value="Phage_holin_4_2"/>
</dbReference>
<keyword evidence="1" id="KW-1133">Transmembrane helix</keyword>
<keyword evidence="1" id="KW-0472">Membrane</keyword>
<sequence>MIPGFAVNSFMAALVLVLILGLLNILVKPLLVLLTLPINLLTLGLFTLVINAVVLQLAVSLVDGVGSDGFVTTLLASVVMSVLSMVVGIMKR</sequence>
<evidence type="ECO:0000256" key="1">
    <source>
        <dbReference type="SAM" id="Phobius"/>
    </source>
</evidence>